<dbReference type="InterPro" id="IPR036921">
    <property type="entry name" value="PurM-like_N_sf"/>
</dbReference>
<feature type="domain" description="Phosphoribosylformylglycinamidine synthase N-terminal" evidence="16">
    <location>
        <begin position="35"/>
        <end position="165"/>
    </location>
</feature>
<comment type="similarity">
    <text evidence="2 12">In the N-terminal section; belongs to the FGAMS family.</text>
</comment>
<dbReference type="SUPFAM" id="SSF82697">
    <property type="entry name" value="PurS-like"/>
    <property type="match status" value="1"/>
</dbReference>
<dbReference type="SUPFAM" id="SSF55326">
    <property type="entry name" value="PurM N-terminal domain-like"/>
    <property type="match status" value="2"/>
</dbReference>
<feature type="binding site" evidence="12">
    <location>
        <position position="696"/>
    </location>
    <ligand>
        <name>Mg(2+)</name>
        <dbReference type="ChEBI" id="CHEBI:18420"/>
    </ligand>
</feature>
<dbReference type="Pfam" id="PF13507">
    <property type="entry name" value="GATase_5"/>
    <property type="match status" value="1"/>
</dbReference>
<dbReference type="UniPathway" id="UPA00074">
    <property type="reaction ID" value="UER00128"/>
</dbReference>
<evidence type="ECO:0000256" key="2">
    <source>
        <dbReference type="ARBA" id="ARBA00008608"/>
    </source>
</evidence>
<dbReference type="InterPro" id="IPR010918">
    <property type="entry name" value="PurM-like_C_dom"/>
</dbReference>
<keyword evidence="7 12" id="KW-0658">Purine biosynthesis</keyword>
<dbReference type="FunFam" id="3.40.50.880:FF:000008">
    <property type="entry name" value="Phosphoribosylformylglycinamidine synthase"/>
    <property type="match status" value="1"/>
</dbReference>
<keyword evidence="6 12" id="KW-0547">Nucleotide-binding</keyword>
<feature type="domain" description="PurM-like C-terminal" evidence="14">
    <location>
        <begin position="859"/>
        <end position="1020"/>
    </location>
</feature>
<feature type="binding site" evidence="12">
    <location>
        <begin position="327"/>
        <end position="338"/>
    </location>
    <ligand>
        <name>ATP</name>
        <dbReference type="ChEBI" id="CHEBI:30616"/>
    </ligand>
</feature>
<dbReference type="FunFam" id="1.10.8.750:FF:000002">
    <property type="entry name" value="Phosphoribosylformylglycinamidine synthase"/>
    <property type="match status" value="1"/>
</dbReference>
<sequence>MHVEGGNALSTFRAQALLPRLQAIDERIVSVHARHVHWVQSNEALTTDEQQRLAALLDYGDPYEAGEPSADDALIVVMPRLGTVSPWASKATDIAHNCGLGIHRVERVTEFRIGLKSGGVRGVIDSLRGAAKGLSTAQWQACALVLHDRMTESVAAEREAARHLFDAQQAEPMAHVDVLGQGRSALVAANKDFGLALSDDEIDYLVAAFTGLARNPSDVELMMFAQANSEHCRHKIFNAEFIVDGERQPLSMFGMIRNTEKLAPQSTVVAYSDNAAVMTGGPLQRWLPIDSEPGAGAPRYVARDEVGHVLMKVETHNHPTAISPFPGASTGAGGEIRDEGATGRGSKPKAGLTGFSVSNLHLPGTDEPWERAPVGKPEHIASALQIMIDGPLGGAAFNNEFGRPNLAGYFRVFEQDVAGVRRGYHKPIMIAGGLGVIADGQTHKLPFGAGTLLIQLGGPGMRIGMGGGAASSMAAGTNAASLDFDSVQRGNPEIQRRAQEVINHCWTMGAANPILAIHDVGAGGISNAFPELVDGAGKGATFDMRRVPLEETGLAPKEIWCNESQERYVLAIAPDSLPLFTALAERERCPFAVIGTATDELSLVLEDGPGGDRPIDMPMDVLLGKPPKMTRDVARVARQGQPLDLTGVKLDEVALSVLRHPSVASKRFLITIGDRSVGGLSHRDQMVGPWQVPVADCAVTLADYAGFRGEAMSMGERTPLAALDAPASGRMAVAEAITNLLAAPLDLSRVKLSANWMAACGEAGEDAALYDTVRAVGMDLCPALGIGIPVGKDSLSMRTRWTDAGGEARQVVAPVSLIVTAFVSLDDVRGTLTPQLRTDTPAGTDTTLILIDLGQGRQRMGGSILAQVLGQFGCHLKDGVPDVDDPAQLKALVAAINQLRAEGKLLAYHDRSDGGLWAAACEMAFAGQVGVSLNVDLLVTEGDGISDSRADTGDSKNWTGQVGERRNELTLKALFNEELGAVIQVPTAERDAVLRTLRTHGLSRHSHVVGKTNERRVVEVWRDAKSVYAAPLQDLQQAWDEVSWRIAALRDNPACADSEHALAGTLQDGGLHVALSFDAAEDVAAPYIAKARPKVAILREQGVNSHVEMAYAMAQAGFDTHDVHMSDLQAGRASLSAFQGFVACGGFSYGDTLGAGEGWARSVLFNPRLAEQFQGFFGRDDTFALGVCNGCQMMAALSPIIPGAQHWPKFTRNKSEQFEARLSLVEILDSPSVFFQGMAGSRLPIAVAHGEGYADFSQRGDAGQVLRAMRYVDGAGRPTETYPLNPNGSPDGLTSVTTADGRFTVLMPHPERVFRNVQMSWTSGDVSARSPWARMFGNARRWVG</sequence>
<evidence type="ECO:0000256" key="8">
    <source>
        <dbReference type="ARBA" id="ARBA00022840"/>
    </source>
</evidence>
<feature type="domain" description="PurM-like C-terminal" evidence="14">
    <location>
        <begin position="449"/>
        <end position="604"/>
    </location>
</feature>
<comment type="subcellular location">
    <subcellularLocation>
        <location evidence="12">Cytoplasm</location>
    </subcellularLocation>
</comment>
<evidence type="ECO:0000313" key="18">
    <source>
        <dbReference type="EMBL" id="RZS56703.1"/>
    </source>
</evidence>
<feature type="domain" description="Phosphoribosylformylglycinamidine synthase linker" evidence="15">
    <location>
        <begin position="187"/>
        <end position="235"/>
    </location>
</feature>
<dbReference type="Gene3D" id="3.40.50.880">
    <property type="match status" value="1"/>
</dbReference>
<dbReference type="InterPro" id="IPR036604">
    <property type="entry name" value="PurS-like_sf"/>
</dbReference>
<dbReference type="Gene3D" id="3.30.1330.10">
    <property type="entry name" value="PurM-like, N-terminal domain"/>
    <property type="match status" value="2"/>
</dbReference>
<keyword evidence="8 12" id="KW-0067">ATP-binding</keyword>
<feature type="active site" description="Nucleophile" evidence="12">
    <location>
        <position position="1188"/>
    </location>
</feature>
<evidence type="ECO:0000256" key="10">
    <source>
        <dbReference type="ARBA" id="ARBA00022962"/>
    </source>
</evidence>
<evidence type="ECO:0000259" key="17">
    <source>
        <dbReference type="Pfam" id="PF22689"/>
    </source>
</evidence>
<comment type="catalytic activity">
    <reaction evidence="11 12">
        <text>N(2)-formyl-N(1)-(5-phospho-beta-D-ribosyl)glycinamide + L-glutamine + ATP + H2O = 2-formamido-N(1)-(5-O-phospho-beta-D-ribosyl)acetamidine + L-glutamate + ADP + phosphate + H(+)</text>
        <dbReference type="Rhea" id="RHEA:17129"/>
        <dbReference type="ChEBI" id="CHEBI:15377"/>
        <dbReference type="ChEBI" id="CHEBI:15378"/>
        <dbReference type="ChEBI" id="CHEBI:29985"/>
        <dbReference type="ChEBI" id="CHEBI:30616"/>
        <dbReference type="ChEBI" id="CHEBI:43474"/>
        <dbReference type="ChEBI" id="CHEBI:58359"/>
        <dbReference type="ChEBI" id="CHEBI:147286"/>
        <dbReference type="ChEBI" id="CHEBI:147287"/>
        <dbReference type="ChEBI" id="CHEBI:456216"/>
        <dbReference type="EC" id="6.3.5.3"/>
    </reaction>
</comment>
<dbReference type="GO" id="GO:0005524">
    <property type="term" value="F:ATP binding"/>
    <property type="evidence" value="ECO:0007669"/>
    <property type="project" value="UniProtKB-UniRule"/>
</dbReference>
<keyword evidence="19" id="KW-1185">Reference proteome</keyword>
<feature type="domain" description="FGAR-AT PurM N-terminal-like" evidence="17">
    <location>
        <begin position="665"/>
        <end position="823"/>
    </location>
</feature>
<dbReference type="SUPFAM" id="SSF109736">
    <property type="entry name" value="FGAM synthase PurL, linker domain"/>
    <property type="match status" value="1"/>
</dbReference>
<comment type="caution">
    <text evidence="18">The sequence shown here is derived from an EMBL/GenBank/DDBJ whole genome shotgun (WGS) entry which is preliminary data.</text>
</comment>
<evidence type="ECO:0000256" key="1">
    <source>
        <dbReference type="ARBA" id="ARBA00004920"/>
    </source>
</evidence>
<dbReference type="CDD" id="cd02204">
    <property type="entry name" value="PurL_repeat2"/>
    <property type="match status" value="1"/>
</dbReference>
<feature type="region of interest" description="Disordered" evidence="13">
    <location>
        <begin position="318"/>
        <end position="352"/>
    </location>
</feature>
<keyword evidence="10 12" id="KW-0315">Glutamine amidotransferase</keyword>
<protein>
    <recommendedName>
        <fullName evidence="12">Phosphoribosylformylglycinamidine synthase</fullName>
        <shortName evidence="12">FGAM synthase</shortName>
        <shortName evidence="12">FGAMS</shortName>
        <ecNumber evidence="12">6.3.5.3</ecNumber>
    </recommendedName>
    <alternativeName>
        <fullName evidence="12">Formylglycinamide ribonucleotide amidotransferase</fullName>
        <shortName evidence="12">FGAR amidotransferase</shortName>
        <shortName evidence="12">FGAR-AT</shortName>
    </alternativeName>
</protein>
<feature type="active site" evidence="12">
    <location>
        <position position="1309"/>
    </location>
</feature>
<dbReference type="Proteomes" id="UP000293433">
    <property type="component" value="Unassembled WGS sequence"/>
</dbReference>
<dbReference type="GO" id="GO:0005737">
    <property type="term" value="C:cytoplasm"/>
    <property type="evidence" value="ECO:0007669"/>
    <property type="project" value="UniProtKB-SubCell"/>
</dbReference>
<proteinExistence type="inferred from homology"/>
<dbReference type="HAMAP" id="MF_00419">
    <property type="entry name" value="PurL_1"/>
    <property type="match status" value="1"/>
</dbReference>
<feature type="binding site" evidence="12">
    <location>
        <position position="912"/>
    </location>
    <ligand>
        <name>ATP</name>
        <dbReference type="ChEBI" id="CHEBI:30616"/>
    </ligand>
</feature>
<dbReference type="EMBL" id="SGWV01000008">
    <property type="protein sequence ID" value="RZS56703.1"/>
    <property type="molecule type" value="Genomic_DNA"/>
</dbReference>
<comment type="pathway">
    <text evidence="1 12">Purine metabolism; IMP biosynthesis via de novo pathway; 5-amino-1-(5-phospho-D-ribosyl)imidazole from N(2)-formyl-N(1)-(5-phospho-D-ribosyl)glycinamide: step 1/2.</text>
</comment>
<comment type="caution">
    <text evidence="12">Lacks conserved residue(s) required for the propagation of feature annotation.</text>
</comment>
<evidence type="ECO:0000256" key="5">
    <source>
        <dbReference type="ARBA" id="ARBA00022723"/>
    </source>
</evidence>
<dbReference type="GO" id="GO:0046872">
    <property type="term" value="F:metal ion binding"/>
    <property type="evidence" value="ECO:0007669"/>
    <property type="project" value="UniProtKB-KW"/>
</dbReference>
<keyword evidence="4 12" id="KW-0436">Ligase</keyword>
<feature type="active site" evidence="12">
    <location>
        <position position="1311"/>
    </location>
</feature>
<dbReference type="SMART" id="SM01211">
    <property type="entry name" value="GATase_5"/>
    <property type="match status" value="1"/>
</dbReference>
<evidence type="ECO:0000256" key="6">
    <source>
        <dbReference type="ARBA" id="ARBA00022741"/>
    </source>
</evidence>
<dbReference type="InterPro" id="IPR040707">
    <property type="entry name" value="FGAR-AT_N"/>
</dbReference>
<dbReference type="InterPro" id="IPR010073">
    <property type="entry name" value="PurL_large"/>
</dbReference>
<dbReference type="GO" id="GO:0006189">
    <property type="term" value="P:'de novo' IMP biosynthetic process"/>
    <property type="evidence" value="ECO:0007669"/>
    <property type="project" value="UniProtKB-UniRule"/>
</dbReference>
<dbReference type="NCBIfam" id="NF003672">
    <property type="entry name" value="PRK05297.1"/>
    <property type="match status" value="1"/>
</dbReference>
<dbReference type="EC" id="6.3.5.3" evidence="12"/>
<feature type="binding site" evidence="12">
    <location>
        <position position="695"/>
    </location>
    <ligand>
        <name>ATP</name>
        <dbReference type="ChEBI" id="CHEBI:30616"/>
    </ligand>
</feature>
<dbReference type="Gene3D" id="3.90.650.10">
    <property type="entry name" value="PurM-like C-terminal domain"/>
    <property type="match status" value="2"/>
</dbReference>
<evidence type="ECO:0000259" key="15">
    <source>
        <dbReference type="Pfam" id="PF18072"/>
    </source>
</evidence>
<dbReference type="PANTHER" id="PTHR10099">
    <property type="entry name" value="PHOSPHORIBOSYLFORMYLGLYCINAMIDINE SYNTHASE"/>
    <property type="match status" value="1"/>
</dbReference>
<name>A0A4Q7LR08_9BURK</name>
<evidence type="ECO:0000259" key="16">
    <source>
        <dbReference type="Pfam" id="PF18076"/>
    </source>
</evidence>
<feature type="binding site" evidence="12">
    <location>
        <position position="735"/>
    </location>
    <ligand>
        <name>Mg(2+)</name>
        <dbReference type="ChEBI" id="CHEBI:18420"/>
    </ligand>
</feature>
<dbReference type="OrthoDB" id="9804441at2"/>
<dbReference type="PROSITE" id="PS51273">
    <property type="entry name" value="GATASE_TYPE_1"/>
    <property type="match status" value="1"/>
</dbReference>
<dbReference type="InterPro" id="IPR029062">
    <property type="entry name" value="Class_I_gatase-like"/>
</dbReference>
<dbReference type="InterPro" id="IPR041609">
    <property type="entry name" value="PurL_linker"/>
</dbReference>
<dbReference type="InterPro" id="IPR036676">
    <property type="entry name" value="PurM-like_C_sf"/>
</dbReference>
<keyword evidence="3 12" id="KW-0963">Cytoplasm</keyword>
<dbReference type="RefSeq" id="WP_130481691.1">
    <property type="nucleotide sequence ID" value="NZ_SGWV01000008.1"/>
</dbReference>
<evidence type="ECO:0000256" key="4">
    <source>
        <dbReference type="ARBA" id="ARBA00022598"/>
    </source>
</evidence>
<keyword evidence="5 12" id="KW-0479">Metal-binding</keyword>
<feature type="binding site" evidence="12">
    <location>
        <position position="910"/>
    </location>
    <ligand>
        <name>Mg(2+)</name>
        <dbReference type="ChEBI" id="CHEBI:18420"/>
    </ligand>
</feature>
<comment type="subunit">
    <text evidence="12">Monomer.</text>
</comment>
<evidence type="ECO:0000256" key="13">
    <source>
        <dbReference type="SAM" id="MobiDB-lite"/>
    </source>
</evidence>
<accession>A0A4Q7LR08</accession>
<dbReference type="FunFam" id="3.30.1330.10:FF:000005">
    <property type="entry name" value="Phosphoribosylformylglycinamidine synthase"/>
    <property type="match status" value="1"/>
</dbReference>
<evidence type="ECO:0000256" key="11">
    <source>
        <dbReference type="ARBA" id="ARBA00052585"/>
    </source>
</evidence>
<dbReference type="Pfam" id="PF18076">
    <property type="entry name" value="FGAR-AT_N"/>
    <property type="match status" value="1"/>
</dbReference>
<dbReference type="FunFam" id="3.90.650.10:FF:000024">
    <property type="entry name" value="Phosphoribosylformylglycinamidine synthase"/>
    <property type="match status" value="1"/>
</dbReference>
<dbReference type="SUPFAM" id="SSF56042">
    <property type="entry name" value="PurM C-terminal domain-like"/>
    <property type="match status" value="2"/>
</dbReference>
<gene>
    <name evidence="12" type="primary">purL</name>
    <name evidence="18" type="ORF">EV685_1256</name>
</gene>
<dbReference type="NCBIfam" id="TIGR01735">
    <property type="entry name" value="FGAM_synt"/>
    <property type="match status" value="1"/>
</dbReference>
<organism evidence="18 19">
    <name type="scientific">Sphaerotilus mobilis</name>
    <dbReference type="NCBI Taxonomy" id="47994"/>
    <lineage>
        <taxon>Bacteria</taxon>
        <taxon>Pseudomonadati</taxon>
        <taxon>Pseudomonadota</taxon>
        <taxon>Betaproteobacteria</taxon>
        <taxon>Burkholderiales</taxon>
        <taxon>Sphaerotilaceae</taxon>
        <taxon>Sphaerotilus</taxon>
    </lineage>
</organism>
<keyword evidence="9 12" id="KW-0460">Magnesium</keyword>
<dbReference type="SUPFAM" id="SSF52317">
    <property type="entry name" value="Class I glutamine amidotransferase-like"/>
    <property type="match status" value="1"/>
</dbReference>
<comment type="function">
    <text evidence="12">Phosphoribosylformylglycinamidine synthase involved in the purines biosynthetic pathway. Catalyzes the ATP-dependent conversion of formylglycinamide ribonucleotide (FGAR) and glutamine to yield formylglycinamidine ribonucleotide (FGAM) and glutamate.</text>
</comment>
<dbReference type="Pfam" id="PF02769">
    <property type="entry name" value="AIRS_C"/>
    <property type="match status" value="2"/>
</dbReference>
<reference evidence="18 19" key="1">
    <citation type="submission" date="2019-02" db="EMBL/GenBank/DDBJ databases">
        <title>Genomic Encyclopedia of Type Strains, Phase IV (KMG-IV): sequencing the most valuable type-strain genomes for metagenomic binning, comparative biology and taxonomic classification.</title>
        <authorList>
            <person name="Goeker M."/>
        </authorList>
    </citation>
    <scope>NUCLEOTIDE SEQUENCE [LARGE SCALE GENOMIC DNA]</scope>
    <source>
        <strain evidence="18 19">DSM 10617</strain>
    </source>
</reference>
<dbReference type="CDD" id="cd01740">
    <property type="entry name" value="GATase1_FGAR_AT"/>
    <property type="match status" value="1"/>
</dbReference>
<dbReference type="PANTHER" id="PTHR10099:SF1">
    <property type="entry name" value="PHOSPHORIBOSYLFORMYLGLYCINAMIDINE SYNTHASE"/>
    <property type="match status" value="1"/>
</dbReference>
<evidence type="ECO:0000256" key="9">
    <source>
        <dbReference type="ARBA" id="ARBA00022842"/>
    </source>
</evidence>
<dbReference type="Pfam" id="PF22689">
    <property type="entry name" value="FGAR-AT_PurM_N-like"/>
    <property type="match status" value="1"/>
</dbReference>
<dbReference type="InterPro" id="IPR055181">
    <property type="entry name" value="FGAR-AT_PurM_N-like"/>
</dbReference>
<feature type="binding site" evidence="12">
    <location>
        <position position="739"/>
    </location>
    <ligand>
        <name>Mg(2+)</name>
        <dbReference type="ChEBI" id="CHEBI:18420"/>
    </ligand>
</feature>
<evidence type="ECO:0000256" key="3">
    <source>
        <dbReference type="ARBA" id="ARBA00022490"/>
    </source>
</evidence>
<dbReference type="Pfam" id="PF18072">
    <property type="entry name" value="FGAR-AT_linker"/>
    <property type="match status" value="1"/>
</dbReference>
<evidence type="ECO:0000256" key="12">
    <source>
        <dbReference type="HAMAP-Rule" id="MF_00419"/>
    </source>
</evidence>
<dbReference type="GO" id="GO:0004642">
    <property type="term" value="F:phosphoribosylformylglycinamidine synthase activity"/>
    <property type="evidence" value="ECO:0007669"/>
    <property type="project" value="UniProtKB-UniRule"/>
</dbReference>
<evidence type="ECO:0000259" key="14">
    <source>
        <dbReference type="Pfam" id="PF02769"/>
    </source>
</evidence>
<dbReference type="Gene3D" id="1.10.8.750">
    <property type="entry name" value="Phosphoribosylformylglycinamidine synthase, linker domain"/>
    <property type="match status" value="1"/>
</dbReference>
<evidence type="ECO:0000256" key="7">
    <source>
        <dbReference type="ARBA" id="ARBA00022755"/>
    </source>
</evidence>
<evidence type="ECO:0000313" key="19">
    <source>
        <dbReference type="Proteomes" id="UP000293433"/>
    </source>
</evidence>
<dbReference type="CDD" id="cd02203">
    <property type="entry name" value="PurL_repeat1"/>
    <property type="match status" value="1"/>
</dbReference>